<evidence type="ECO:0000256" key="6">
    <source>
        <dbReference type="ARBA" id="ARBA00023002"/>
    </source>
</evidence>
<dbReference type="Gene3D" id="3.40.50.80">
    <property type="entry name" value="Nucleotide-binding domain of ferredoxin-NADP reductase (FNR) module"/>
    <property type="match status" value="1"/>
</dbReference>
<sequence length="231" mass="25849">MADWFIEKNKSNADPVAEEGRSAFQQHLQRLAKLARRHKVSVDTLGTTGEDQRGNDISESLRDSNSTFDLTTETYFPDDNQPGGALSNILDCIPIGEEVKIRGPTGNITHHEFGNFVIEGEKRRFERVLLVLGDSGITPGYALIARILLMEGDKTQLCVIDANKSEQDILFGDELDRFEKDSGWQLRICYILSSPIDGGENGAMWKMNTCSFLMLINPPSLQITESAYIEY</sequence>
<dbReference type="InterPro" id="IPR001433">
    <property type="entry name" value="OxRdtase_FAD/NAD-bd"/>
</dbReference>
<dbReference type="InterPro" id="IPR008333">
    <property type="entry name" value="Cbr1-like_FAD-bd_dom"/>
</dbReference>
<evidence type="ECO:0000256" key="3">
    <source>
        <dbReference type="ARBA" id="ARBA00006105"/>
    </source>
</evidence>
<comment type="similarity">
    <text evidence="3">Belongs to the flavoprotein pyridine nucleotide cytochrome reductase family.</text>
</comment>
<comment type="cofactor">
    <cofactor evidence="1 8">
        <name>FAD</name>
        <dbReference type="ChEBI" id="CHEBI:57692"/>
    </cofactor>
</comment>
<dbReference type="Pfam" id="PF00175">
    <property type="entry name" value="NAD_binding_1"/>
    <property type="match status" value="1"/>
</dbReference>
<proteinExistence type="inferred from homology"/>
<dbReference type="CDD" id="cd06183">
    <property type="entry name" value="cyt_b5_reduct_like"/>
    <property type="match status" value="1"/>
</dbReference>
<evidence type="ECO:0000313" key="12">
    <source>
        <dbReference type="EMBL" id="KAK0752472.1"/>
    </source>
</evidence>
<keyword evidence="6" id="KW-0560">Oxidoreductase</keyword>
<comment type="subcellular location">
    <subcellularLocation>
        <location evidence="2">Membrane</location>
    </subcellularLocation>
</comment>
<name>A0AA40F743_9PEZI</name>
<evidence type="ECO:0000259" key="11">
    <source>
        <dbReference type="Pfam" id="PF00970"/>
    </source>
</evidence>
<dbReference type="AlphaFoldDB" id="A0AA40F743"/>
<gene>
    <name evidence="12" type="ORF">B0T18DRAFT_388403</name>
</gene>
<dbReference type="InterPro" id="IPR001834">
    <property type="entry name" value="CBR-like"/>
</dbReference>
<comment type="caution">
    <text evidence="12">The sequence shown here is derived from an EMBL/GenBank/DDBJ whole genome shotgun (WGS) entry which is preliminary data.</text>
</comment>
<dbReference type="PRINTS" id="PR00406">
    <property type="entry name" value="CYTB5RDTASE"/>
</dbReference>
<evidence type="ECO:0000256" key="7">
    <source>
        <dbReference type="ARBA" id="ARBA00023136"/>
    </source>
</evidence>
<evidence type="ECO:0000256" key="8">
    <source>
        <dbReference type="PIRSR" id="PIRSR601834-1"/>
    </source>
</evidence>
<keyword evidence="13" id="KW-1185">Reference proteome</keyword>
<feature type="domain" description="Flavoprotein pyridine nucleotide cytochrome reductase-like FAD-binding" evidence="11">
    <location>
        <begin position="61"/>
        <end position="109"/>
    </location>
</feature>
<evidence type="ECO:0000256" key="2">
    <source>
        <dbReference type="ARBA" id="ARBA00004370"/>
    </source>
</evidence>
<keyword evidence="7" id="KW-0472">Membrane</keyword>
<evidence type="ECO:0008006" key="14">
    <source>
        <dbReference type="Google" id="ProtNLM"/>
    </source>
</evidence>
<dbReference type="Gene3D" id="2.40.30.10">
    <property type="entry name" value="Translation factors"/>
    <property type="match status" value="1"/>
</dbReference>
<evidence type="ECO:0000256" key="9">
    <source>
        <dbReference type="SAM" id="MobiDB-lite"/>
    </source>
</evidence>
<evidence type="ECO:0000256" key="5">
    <source>
        <dbReference type="ARBA" id="ARBA00022827"/>
    </source>
</evidence>
<dbReference type="InterPro" id="IPR039261">
    <property type="entry name" value="FNR_nucleotide-bd"/>
</dbReference>
<feature type="compositionally biased region" description="Basic and acidic residues" evidence="9">
    <location>
        <begin position="50"/>
        <end position="62"/>
    </location>
</feature>
<feature type="region of interest" description="Disordered" evidence="9">
    <location>
        <begin position="44"/>
        <end position="63"/>
    </location>
</feature>
<accession>A0AA40F743</accession>
<dbReference type="PANTHER" id="PTHR19370:SF185">
    <property type="entry name" value="NADH-CYTOCHROME B5 REDUCTASE"/>
    <property type="match status" value="1"/>
</dbReference>
<protein>
    <recommendedName>
        <fullName evidence="14">Oxidoreductase FAD/NAD(P)-binding domain-containing protein</fullName>
    </recommendedName>
</protein>
<dbReference type="GO" id="GO:0016020">
    <property type="term" value="C:membrane"/>
    <property type="evidence" value="ECO:0007669"/>
    <property type="project" value="UniProtKB-SubCell"/>
</dbReference>
<dbReference type="Pfam" id="PF00970">
    <property type="entry name" value="FAD_binding_6"/>
    <property type="match status" value="1"/>
</dbReference>
<dbReference type="Proteomes" id="UP001172155">
    <property type="component" value="Unassembled WGS sequence"/>
</dbReference>
<feature type="binding site" evidence="8">
    <location>
        <position position="87"/>
    </location>
    <ligand>
        <name>FAD</name>
        <dbReference type="ChEBI" id="CHEBI:57692"/>
    </ligand>
</feature>
<dbReference type="PANTHER" id="PTHR19370">
    <property type="entry name" value="NADH-CYTOCHROME B5 REDUCTASE"/>
    <property type="match status" value="1"/>
</dbReference>
<feature type="binding site" evidence="8">
    <location>
        <position position="76"/>
    </location>
    <ligand>
        <name>FAD</name>
        <dbReference type="ChEBI" id="CHEBI:57692"/>
    </ligand>
</feature>
<dbReference type="SUPFAM" id="SSF52343">
    <property type="entry name" value="Ferredoxin reductase-like, C-terminal NADP-linked domain"/>
    <property type="match status" value="1"/>
</dbReference>
<feature type="domain" description="Oxidoreductase FAD/NAD(P)-binding" evidence="10">
    <location>
        <begin position="133"/>
        <end position="197"/>
    </location>
</feature>
<dbReference type="SUPFAM" id="SSF63380">
    <property type="entry name" value="Riboflavin synthase domain-like"/>
    <property type="match status" value="1"/>
</dbReference>
<keyword evidence="4 8" id="KW-0285">Flavoprotein</keyword>
<evidence type="ECO:0000259" key="10">
    <source>
        <dbReference type="Pfam" id="PF00175"/>
    </source>
</evidence>
<dbReference type="InterPro" id="IPR017938">
    <property type="entry name" value="Riboflavin_synthase-like_b-brl"/>
</dbReference>
<keyword evidence="5 8" id="KW-0274">FAD</keyword>
<dbReference type="GO" id="GO:0071949">
    <property type="term" value="F:FAD binding"/>
    <property type="evidence" value="ECO:0007669"/>
    <property type="project" value="TreeGrafter"/>
</dbReference>
<feature type="binding site" evidence="8">
    <location>
        <position position="138"/>
    </location>
    <ligand>
        <name>FAD</name>
        <dbReference type="ChEBI" id="CHEBI:57692"/>
    </ligand>
</feature>
<dbReference type="EMBL" id="JAUKUD010000002">
    <property type="protein sequence ID" value="KAK0752472.1"/>
    <property type="molecule type" value="Genomic_DNA"/>
</dbReference>
<reference evidence="12" key="1">
    <citation type="submission" date="2023-06" db="EMBL/GenBank/DDBJ databases">
        <title>Genome-scale phylogeny and comparative genomics of the fungal order Sordariales.</title>
        <authorList>
            <consortium name="Lawrence Berkeley National Laboratory"/>
            <person name="Hensen N."/>
            <person name="Bonometti L."/>
            <person name="Westerberg I."/>
            <person name="Brannstrom I.O."/>
            <person name="Guillou S."/>
            <person name="Cros-Aarteil S."/>
            <person name="Calhoun S."/>
            <person name="Haridas S."/>
            <person name="Kuo A."/>
            <person name="Mondo S."/>
            <person name="Pangilinan J."/>
            <person name="Riley R."/>
            <person name="LaButti K."/>
            <person name="Andreopoulos B."/>
            <person name="Lipzen A."/>
            <person name="Chen C."/>
            <person name="Yanf M."/>
            <person name="Daum C."/>
            <person name="Ng V."/>
            <person name="Clum A."/>
            <person name="Steindorff A."/>
            <person name="Ohm R."/>
            <person name="Martin F."/>
            <person name="Silar P."/>
            <person name="Natvig D."/>
            <person name="Lalanne C."/>
            <person name="Gautier V."/>
            <person name="Ament-velasquez S.L."/>
            <person name="Kruys A."/>
            <person name="Hutchinson M.I."/>
            <person name="Powell A.J."/>
            <person name="Barry K."/>
            <person name="Miller A.N."/>
            <person name="Grigoriev I.V."/>
            <person name="Debuchy R."/>
            <person name="Gladieux P."/>
            <person name="Thoren M.H."/>
            <person name="Johannesson H."/>
        </authorList>
    </citation>
    <scope>NUCLEOTIDE SEQUENCE</scope>
    <source>
        <strain evidence="12">SMH3187-1</strain>
    </source>
</reference>
<evidence type="ECO:0000313" key="13">
    <source>
        <dbReference type="Proteomes" id="UP001172155"/>
    </source>
</evidence>
<dbReference type="GO" id="GO:0016491">
    <property type="term" value="F:oxidoreductase activity"/>
    <property type="evidence" value="ECO:0007669"/>
    <property type="project" value="UniProtKB-KW"/>
</dbReference>
<evidence type="ECO:0000256" key="1">
    <source>
        <dbReference type="ARBA" id="ARBA00001974"/>
    </source>
</evidence>
<evidence type="ECO:0000256" key="4">
    <source>
        <dbReference type="ARBA" id="ARBA00022630"/>
    </source>
</evidence>
<organism evidence="12 13">
    <name type="scientific">Schizothecium vesticola</name>
    <dbReference type="NCBI Taxonomy" id="314040"/>
    <lineage>
        <taxon>Eukaryota</taxon>
        <taxon>Fungi</taxon>
        <taxon>Dikarya</taxon>
        <taxon>Ascomycota</taxon>
        <taxon>Pezizomycotina</taxon>
        <taxon>Sordariomycetes</taxon>
        <taxon>Sordariomycetidae</taxon>
        <taxon>Sordariales</taxon>
        <taxon>Schizotheciaceae</taxon>
        <taxon>Schizothecium</taxon>
    </lineage>
</organism>